<reference evidence="1 2" key="1">
    <citation type="submission" date="2016-09" db="EMBL/GenBank/DDBJ databases">
        <title>Extensive genetic diversity and differential bi-allelic expression allows diatom success in the polar Southern Ocean.</title>
        <authorList>
            <consortium name="DOE Joint Genome Institute"/>
            <person name="Mock T."/>
            <person name="Otillar R.P."/>
            <person name="Strauss J."/>
            <person name="Dupont C."/>
            <person name="Frickenhaus S."/>
            <person name="Maumus F."/>
            <person name="Mcmullan M."/>
            <person name="Sanges R."/>
            <person name="Schmutz J."/>
            <person name="Toseland A."/>
            <person name="Valas R."/>
            <person name="Veluchamy A."/>
            <person name="Ward B.J."/>
            <person name="Allen A."/>
            <person name="Barry K."/>
            <person name="Falciatore A."/>
            <person name="Ferrante M."/>
            <person name="Fortunato A.E."/>
            <person name="Gloeckner G."/>
            <person name="Gruber A."/>
            <person name="Hipkin R."/>
            <person name="Janech M."/>
            <person name="Kroth P."/>
            <person name="Leese F."/>
            <person name="Lindquist E."/>
            <person name="Lyon B.R."/>
            <person name="Martin J."/>
            <person name="Mayer C."/>
            <person name="Parker M."/>
            <person name="Quesneville H."/>
            <person name="Raymond J."/>
            <person name="Uhlig C."/>
            <person name="Valentin K.U."/>
            <person name="Worden A.Z."/>
            <person name="Armbrust E.V."/>
            <person name="Bowler C."/>
            <person name="Green B."/>
            <person name="Moulton V."/>
            <person name="Van Oosterhout C."/>
            <person name="Grigoriev I."/>
        </authorList>
    </citation>
    <scope>NUCLEOTIDE SEQUENCE [LARGE SCALE GENOMIC DNA]</scope>
    <source>
        <strain evidence="1 2">CCMP1102</strain>
    </source>
</reference>
<dbReference type="KEGG" id="fcy:FRACYDRAFT_242154"/>
<sequence>MQQNFVSILGCDILSYIFEFLPGKTIRTLAAEALYRGDIVSLRSIKDAHREWTCKRRAYHEKNKSILTGLHRSHLAFEVFTTSTVVDNIFEYLSDDDISNLKQTEMLSYKLTKNPFYLQYIKLINTFKHREKKLDEYLNVLSTSDNDKH</sequence>
<evidence type="ECO:0000313" key="1">
    <source>
        <dbReference type="EMBL" id="OEU13803.1"/>
    </source>
</evidence>
<name>A0A1E7F7H4_9STRA</name>
<evidence type="ECO:0000313" key="2">
    <source>
        <dbReference type="Proteomes" id="UP000095751"/>
    </source>
</evidence>
<keyword evidence="2" id="KW-1185">Reference proteome</keyword>
<protein>
    <submittedName>
        <fullName evidence="1">Uncharacterized protein</fullName>
    </submittedName>
</protein>
<gene>
    <name evidence="1" type="ORF">FRACYDRAFT_242154</name>
</gene>
<dbReference type="EMBL" id="KV784361">
    <property type="protein sequence ID" value="OEU13803.1"/>
    <property type="molecule type" value="Genomic_DNA"/>
</dbReference>
<accession>A0A1E7F7H4</accession>
<dbReference type="AlphaFoldDB" id="A0A1E7F7H4"/>
<dbReference type="Proteomes" id="UP000095751">
    <property type="component" value="Unassembled WGS sequence"/>
</dbReference>
<organism evidence="1 2">
    <name type="scientific">Fragilariopsis cylindrus CCMP1102</name>
    <dbReference type="NCBI Taxonomy" id="635003"/>
    <lineage>
        <taxon>Eukaryota</taxon>
        <taxon>Sar</taxon>
        <taxon>Stramenopiles</taxon>
        <taxon>Ochrophyta</taxon>
        <taxon>Bacillariophyta</taxon>
        <taxon>Bacillariophyceae</taxon>
        <taxon>Bacillariophycidae</taxon>
        <taxon>Bacillariales</taxon>
        <taxon>Bacillariaceae</taxon>
        <taxon>Fragilariopsis</taxon>
    </lineage>
</organism>
<dbReference type="InParanoid" id="A0A1E7F7H4"/>
<proteinExistence type="predicted"/>